<dbReference type="Proteomes" id="UP000244948">
    <property type="component" value="Unassembled WGS sequence"/>
</dbReference>
<dbReference type="InterPro" id="IPR024884">
    <property type="entry name" value="NAPE-PLD"/>
</dbReference>
<dbReference type="PIRSF" id="PIRSF038896">
    <property type="entry name" value="NAPE-PLD"/>
    <property type="match status" value="1"/>
</dbReference>
<evidence type="ECO:0000313" key="3">
    <source>
        <dbReference type="Proteomes" id="UP000244948"/>
    </source>
</evidence>
<dbReference type="RefSeq" id="WP_109236371.1">
    <property type="nucleotide sequence ID" value="NZ_BMXZ01000002.1"/>
</dbReference>
<comment type="caution">
    <text evidence="2">The sequence shown here is derived from an EMBL/GenBank/DDBJ whole genome shotgun (WGS) entry which is preliminary data.</text>
</comment>
<evidence type="ECO:0000313" key="2">
    <source>
        <dbReference type="EMBL" id="PWD83166.1"/>
    </source>
</evidence>
<sequence>MSKKPLFKKRINPYYNPEKAHHRPYGFENIPPTKVDWRDLLRWMQERRQKKLPKAPSTGYENFIKKNMVPLHFPEKETSALIWLGHSSIYISTPEVSIVTDPIFSHRASPLSFLGPLRKTPAISVIESMPRLDLILISHNHYDHLDERTILELYQKFPEILVIVPLGLKPWFLKRGIERVVELDWWDSEKLSTSQSPLEITAVPAQHWSKRGFLDRNASLWCGYIIQIGEKTLYFAGDTGFTPLLKEIGERFSIDIGLIPIGAYEPRWFMAPQHISPKEAVEIHQMLNIKQSIGIHWGVFELTDEALDEPPRYLKQSLKAANCQESEFIALPINGTWPL</sequence>
<keyword evidence="2" id="KW-0378">Hydrolase</keyword>
<organism evidence="2 3">
    <name type="scientific">Ignatzschineria indica</name>
    <dbReference type="NCBI Taxonomy" id="472583"/>
    <lineage>
        <taxon>Bacteria</taxon>
        <taxon>Pseudomonadati</taxon>
        <taxon>Pseudomonadota</taxon>
        <taxon>Gammaproteobacteria</taxon>
        <taxon>Cardiobacteriales</taxon>
        <taxon>Ignatzschineriaceae</taxon>
        <taxon>Ignatzschineria</taxon>
    </lineage>
</organism>
<dbReference type="PANTHER" id="PTHR15032:SF4">
    <property type="entry name" value="N-ACYL-PHOSPHATIDYLETHANOLAMINE-HYDROLYZING PHOSPHOLIPASE D"/>
    <property type="match status" value="1"/>
</dbReference>
<dbReference type="Pfam" id="PF12706">
    <property type="entry name" value="Lactamase_B_2"/>
    <property type="match status" value="1"/>
</dbReference>
<evidence type="ECO:0000259" key="1">
    <source>
        <dbReference type="Pfam" id="PF12706"/>
    </source>
</evidence>
<dbReference type="GO" id="GO:0070290">
    <property type="term" value="F:N-acylphosphatidylethanolamine-specific phospholipase D activity"/>
    <property type="evidence" value="ECO:0007669"/>
    <property type="project" value="InterPro"/>
</dbReference>
<dbReference type="Gene3D" id="3.60.15.10">
    <property type="entry name" value="Ribonuclease Z/Hydroxyacylglutathione hydrolase-like"/>
    <property type="match status" value="1"/>
</dbReference>
<reference evidence="2 3" key="1">
    <citation type="journal article" date="2018" name="Genome Announc.">
        <title>Ignatzschineria cameli sp. nov., isolated from necrotic foot tissue of dromedaries (Camelus dromedarius) and associated maggots (Wohlfahrtia species) in Dubai.</title>
        <authorList>
            <person name="Tsang C.C."/>
            <person name="Tang J.Y."/>
            <person name="Fong J.Y."/>
            <person name="Kinne J."/>
            <person name="Lee H.H."/>
            <person name="Joseph M."/>
            <person name="Jose S."/>
            <person name="Schuster R.K."/>
            <person name="Tang Y."/>
            <person name="Sivakumar S."/>
            <person name="Chen J.H."/>
            <person name="Teng J.L."/>
            <person name="Lau S.K."/>
            <person name="Wernery U."/>
            <person name="Woo P.C."/>
        </authorList>
    </citation>
    <scope>NUCLEOTIDE SEQUENCE [LARGE SCALE GENOMIC DNA]</scope>
    <source>
        <strain evidence="2 3">KCTC 22643</strain>
    </source>
</reference>
<dbReference type="GO" id="GO:0008270">
    <property type="term" value="F:zinc ion binding"/>
    <property type="evidence" value="ECO:0007669"/>
    <property type="project" value="InterPro"/>
</dbReference>
<dbReference type="SUPFAM" id="SSF56281">
    <property type="entry name" value="Metallo-hydrolase/oxidoreductase"/>
    <property type="match status" value="1"/>
</dbReference>
<name>A0A2U2AK09_9GAMM</name>
<dbReference type="InterPro" id="IPR001279">
    <property type="entry name" value="Metallo-B-lactamas"/>
</dbReference>
<dbReference type="AlphaFoldDB" id="A0A2U2AK09"/>
<dbReference type="GO" id="GO:0005737">
    <property type="term" value="C:cytoplasm"/>
    <property type="evidence" value="ECO:0007669"/>
    <property type="project" value="TreeGrafter"/>
</dbReference>
<protein>
    <submittedName>
        <fullName evidence="2">MBL fold metallo-hydrolase</fullName>
    </submittedName>
</protein>
<proteinExistence type="predicted"/>
<feature type="domain" description="Metallo-beta-lactamase" evidence="1">
    <location>
        <begin position="98"/>
        <end position="297"/>
    </location>
</feature>
<accession>A0A2U2AK09</accession>
<dbReference type="PANTHER" id="PTHR15032">
    <property type="entry name" value="N-ACYL-PHOSPHATIDYLETHANOLAMINE-HYDROLYZING PHOSPHOLIPASE D"/>
    <property type="match status" value="1"/>
</dbReference>
<dbReference type="EMBL" id="QEWR01000003">
    <property type="protein sequence ID" value="PWD83166.1"/>
    <property type="molecule type" value="Genomic_DNA"/>
</dbReference>
<dbReference type="InterPro" id="IPR036866">
    <property type="entry name" value="RibonucZ/Hydroxyglut_hydro"/>
</dbReference>
<keyword evidence="3" id="KW-1185">Reference proteome</keyword>
<gene>
    <name evidence="2" type="ORF">DC082_07060</name>
</gene>